<name>A0A915I1I8_ROMCU</name>
<sequence>MTTVEAREMYESLHEMKCDNCEQLKKTLKDIKEAALEHFKDKFGYQIRRDFAKIGREFFSAKNQDGTKFGN</sequence>
<evidence type="ECO:0000313" key="1">
    <source>
        <dbReference type="Proteomes" id="UP000887565"/>
    </source>
</evidence>
<dbReference type="WBParaSite" id="nRc.2.0.1.t07565-RA">
    <property type="protein sequence ID" value="nRc.2.0.1.t07565-RA"/>
    <property type="gene ID" value="nRc.2.0.1.g07565"/>
</dbReference>
<keyword evidence="1" id="KW-1185">Reference proteome</keyword>
<dbReference type="Proteomes" id="UP000887565">
    <property type="component" value="Unplaced"/>
</dbReference>
<evidence type="ECO:0000313" key="2">
    <source>
        <dbReference type="WBParaSite" id="nRc.2.0.1.t07565-RA"/>
    </source>
</evidence>
<proteinExistence type="predicted"/>
<organism evidence="1 2">
    <name type="scientific">Romanomermis culicivorax</name>
    <name type="common">Nematode worm</name>
    <dbReference type="NCBI Taxonomy" id="13658"/>
    <lineage>
        <taxon>Eukaryota</taxon>
        <taxon>Metazoa</taxon>
        <taxon>Ecdysozoa</taxon>
        <taxon>Nematoda</taxon>
        <taxon>Enoplea</taxon>
        <taxon>Dorylaimia</taxon>
        <taxon>Mermithida</taxon>
        <taxon>Mermithoidea</taxon>
        <taxon>Mermithidae</taxon>
        <taxon>Romanomermis</taxon>
    </lineage>
</organism>
<dbReference type="AlphaFoldDB" id="A0A915I1I8"/>
<reference evidence="2" key="1">
    <citation type="submission" date="2022-11" db="UniProtKB">
        <authorList>
            <consortium name="WormBaseParasite"/>
        </authorList>
    </citation>
    <scope>IDENTIFICATION</scope>
</reference>
<protein>
    <submittedName>
        <fullName evidence="2">Uncharacterized protein</fullName>
    </submittedName>
</protein>
<accession>A0A915I1I8</accession>